<sequence>SNGLTNKIQAPSRSFPMKSAELIPLRRTANRNEIVRPDLNRPSTSKANARSTTIDKSKKQYTAVKQKKICYLCDQYTDKFYTTPYELRQRAMFLKRIIKRTKLDFRRVAALQVSVGQAYFCVAHVGIAMSPSNYTIEEPNSNDLSSREIEAKESKDDEMEMGKVKRPDSIPSSPSQTMEEGITSITRQPLGSAKLLRRMPAGLRRNQMTSLQPLGTAQLLRRTPAGVRRNQANMMGYLDSALKLGRILPQVNSPQSNFPVLREPPTKKTDELRHRKEESLVNFVRREIDTLERPHSQSERDNEMNNDLAEGERNILHKTENEKNDNENAEIPVRRSDRTKRVPTKLTF</sequence>
<feature type="region of interest" description="Disordered" evidence="1">
    <location>
        <begin position="255"/>
        <end position="275"/>
    </location>
</feature>
<evidence type="ECO:0000313" key="3">
    <source>
        <dbReference type="Proteomes" id="UP001432027"/>
    </source>
</evidence>
<evidence type="ECO:0000256" key="1">
    <source>
        <dbReference type="SAM" id="MobiDB-lite"/>
    </source>
</evidence>
<dbReference type="EMBL" id="BTSX01000002">
    <property type="protein sequence ID" value="GMS83439.1"/>
    <property type="molecule type" value="Genomic_DNA"/>
</dbReference>
<feature type="non-terminal residue" evidence="2">
    <location>
        <position position="1"/>
    </location>
</feature>
<feature type="compositionally biased region" description="Polar residues" evidence="1">
    <location>
        <begin position="170"/>
        <end position="189"/>
    </location>
</feature>
<keyword evidence="3" id="KW-1185">Reference proteome</keyword>
<accession>A0AAV5STB4</accession>
<dbReference type="AlphaFoldDB" id="A0AAV5STB4"/>
<feature type="region of interest" description="Disordered" evidence="1">
    <location>
        <begin position="138"/>
        <end position="190"/>
    </location>
</feature>
<reference evidence="2" key="1">
    <citation type="submission" date="2023-10" db="EMBL/GenBank/DDBJ databases">
        <title>Genome assembly of Pristionchus species.</title>
        <authorList>
            <person name="Yoshida K."/>
            <person name="Sommer R.J."/>
        </authorList>
    </citation>
    <scope>NUCLEOTIDE SEQUENCE</scope>
    <source>
        <strain evidence="2">RS0144</strain>
    </source>
</reference>
<feature type="compositionally biased region" description="Basic and acidic residues" evidence="1">
    <location>
        <begin position="316"/>
        <end position="340"/>
    </location>
</feature>
<comment type="caution">
    <text evidence="2">The sequence shown here is derived from an EMBL/GenBank/DDBJ whole genome shotgun (WGS) entry which is preliminary data.</text>
</comment>
<protein>
    <submittedName>
        <fullName evidence="2">Uncharacterized protein</fullName>
    </submittedName>
</protein>
<feature type="compositionally biased region" description="Basic and acidic residues" evidence="1">
    <location>
        <begin position="145"/>
        <end position="168"/>
    </location>
</feature>
<feature type="region of interest" description="Disordered" evidence="1">
    <location>
        <begin position="316"/>
        <end position="348"/>
    </location>
</feature>
<evidence type="ECO:0000313" key="2">
    <source>
        <dbReference type="EMBL" id="GMS83439.1"/>
    </source>
</evidence>
<proteinExistence type="predicted"/>
<gene>
    <name evidence="2" type="ORF">PENTCL1PPCAC_5614</name>
</gene>
<dbReference type="Proteomes" id="UP001432027">
    <property type="component" value="Unassembled WGS sequence"/>
</dbReference>
<organism evidence="2 3">
    <name type="scientific">Pristionchus entomophagus</name>
    <dbReference type="NCBI Taxonomy" id="358040"/>
    <lineage>
        <taxon>Eukaryota</taxon>
        <taxon>Metazoa</taxon>
        <taxon>Ecdysozoa</taxon>
        <taxon>Nematoda</taxon>
        <taxon>Chromadorea</taxon>
        <taxon>Rhabditida</taxon>
        <taxon>Rhabditina</taxon>
        <taxon>Diplogasteromorpha</taxon>
        <taxon>Diplogasteroidea</taxon>
        <taxon>Neodiplogasteridae</taxon>
        <taxon>Pristionchus</taxon>
    </lineage>
</organism>
<name>A0AAV5STB4_9BILA</name>
<feature type="compositionally biased region" description="Basic and acidic residues" evidence="1">
    <location>
        <begin position="264"/>
        <end position="275"/>
    </location>
</feature>